<protein>
    <submittedName>
        <fullName evidence="1">Uncharacterized protein</fullName>
    </submittedName>
</protein>
<organism evidence="1">
    <name type="scientific">Cucumis melo</name>
    <name type="common">Muskmelon</name>
    <dbReference type="NCBI Taxonomy" id="3656"/>
    <lineage>
        <taxon>Eukaryota</taxon>
        <taxon>Viridiplantae</taxon>
        <taxon>Streptophyta</taxon>
        <taxon>Embryophyta</taxon>
        <taxon>Tracheophyta</taxon>
        <taxon>Spermatophyta</taxon>
        <taxon>Magnoliopsida</taxon>
        <taxon>eudicotyledons</taxon>
        <taxon>Gunneridae</taxon>
        <taxon>Pentapetalae</taxon>
        <taxon>rosids</taxon>
        <taxon>fabids</taxon>
        <taxon>Cucurbitales</taxon>
        <taxon>Cucurbitaceae</taxon>
        <taxon>Benincaseae</taxon>
        <taxon>Cucumis</taxon>
    </lineage>
</organism>
<dbReference type="EnsemblPlants" id="MELO3C030776.2.1">
    <property type="protein sequence ID" value="MELO3C030776.2.1"/>
    <property type="gene ID" value="MELO3C030776.2"/>
</dbReference>
<evidence type="ECO:0000313" key="1">
    <source>
        <dbReference type="EnsemblPlants" id="MELO3C030776.2.1"/>
    </source>
</evidence>
<sequence length="107" mass="12230">PFTHNPRRSLATPLPFGKIAPVKSSAHTTDRRFLRYPFPPSRKIPFVSIRTSAVSSLTQNQCSQYSISPAKSKSHNPLLEEMPSKNIHILFHRRLQSDEPRKIQRLG</sequence>
<dbReference type="AlphaFoldDB" id="A0A9I9E9R8"/>
<proteinExistence type="predicted"/>
<reference evidence="1" key="1">
    <citation type="submission" date="2023-03" db="UniProtKB">
        <authorList>
            <consortium name="EnsemblPlants"/>
        </authorList>
    </citation>
    <scope>IDENTIFICATION</scope>
</reference>
<name>A0A9I9E9R8_CUCME</name>
<accession>A0A9I9E9R8</accession>
<dbReference type="Gramene" id="MELO3C030776.2.1">
    <property type="protein sequence ID" value="MELO3C030776.2.1"/>
    <property type="gene ID" value="MELO3C030776.2"/>
</dbReference>